<feature type="domain" description="O-methyltransferase C-terminal" evidence="5">
    <location>
        <begin position="171"/>
        <end position="372"/>
    </location>
</feature>
<dbReference type="GO" id="GO:0032259">
    <property type="term" value="P:methylation"/>
    <property type="evidence" value="ECO:0007669"/>
    <property type="project" value="UniProtKB-KW"/>
</dbReference>
<dbReference type="OrthoDB" id="1535081at2759"/>
<dbReference type="Pfam" id="PF08100">
    <property type="entry name" value="Dimerisation"/>
    <property type="match status" value="1"/>
</dbReference>
<proteinExistence type="predicted"/>
<dbReference type="SUPFAM" id="SSF46785">
    <property type="entry name" value="Winged helix' DNA-binding domain"/>
    <property type="match status" value="1"/>
</dbReference>
<dbReference type="GO" id="GO:0046983">
    <property type="term" value="F:protein dimerization activity"/>
    <property type="evidence" value="ECO:0007669"/>
    <property type="project" value="InterPro"/>
</dbReference>
<dbReference type="Gene3D" id="3.40.50.150">
    <property type="entry name" value="Vaccinia Virus protein VP39"/>
    <property type="match status" value="1"/>
</dbReference>
<gene>
    <name evidence="7" type="ORF">N7456_010171</name>
</gene>
<dbReference type="PANTHER" id="PTHR43712">
    <property type="entry name" value="PUTATIVE (AFU_ORTHOLOGUE AFUA_4G14580)-RELATED"/>
    <property type="match status" value="1"/>
</dbReference>
<reference evidence="7" key="1">
    <citation type="submission" date="2022-11" db="EMBL/GenBank/DDBJ databases">
        <authorList>
            <person name="Petersen C."/>
        </authorList>
    </citation>
    <scope>NUCLEOTIDE SEQUENCE</scope>
    <source>
        <strain evidence="7">IBT 30069</strain>
    </source>
</reference>
<dbReference type="PANTHER" id="PTHR43712:SF11">
    <property type="entry name" value="O-METHYLTRANSFERASE (AFU_ORTHOLOGUE AFUA_2G17820)-RELATED"/>
    <property type="match status" value="1"/>
</dbReference>
<dbReference type="SUPFAM" id="SSF53335">
    <property type="entry name" value="S-adenosyl-L-methionine-dependent methyltransferases"/>
    <property type="match status" value="1"/>
</dbReference>
<keyword evidence="1" id="KW-0489">Methyltransferase</keyword>
<dbReference type="AlphaFoldDB" id="A0A9W9F643"/>
<dbReference type="InterPro" id="IPR001077">
    <property type="entry name" value="COMT_C"/>
</dbReference>
<feature type="active site" description="Proton acceptor" evidence="4">
    <location>
        <position position="302"/>
    </location>
</feature>
<dbReference type="Proteomes" id="UP001149165">
    <property type="component" value="Unassembled WGS sequence"/>
</dbReference>
<comment type="caution">
    <text evidence="7">The sequence shown here is derived from an EMBL/GenBank/DDBJ whole genome shotgun (WGS) entry which is preliminary data.</text>
</comment>
<evidence type="ECO:0000256" key="3">
    <source>
        <dbReference type="ARBA" id="ARBA00022691"/>
    </source>
</evidence>
<keyword evidence="2" id="KW-0808">Transferase</keyword>
<dbReference type="PIRSF" id="PIRSF005739">
    <property type="entry name" value="O-mtase"/>
    <property type="match status" value="1"/>
</dbReference>
<accession>A0A9W9F643</accession>
<evidence type="ECO:0000256" key="4">
    <source>
        <dbReference type="PIRSR" id="PIRSR005739-1"/>
    </source>
</evidence>
<evidence type="ECO:0000259" key="6">
    <source>
        <dbReference type="Pfam" id="PF08100"/>
    </source>
</evidence>
<protein>
    <recommendedName>
        <fullName evidence="9">O-methyltransferase domain-containing protein</fullName>
    </recommendedName>
</protein>
<dbReference type="GO" id="GO:0044550">
    <property type="term" value="P:secondary metabolite biosynthetic process"/>
    <property type="evidence" value="ECO:0007669"/>
    <property type="project" value="UniProtKB-ARBA"/>
</dbReference>
<sequence length="396" mass="44512">MDVSQLLSSINVITSSGQLATADPQQRAQLSRACDQLKSLCESPLEKTIQLLFAGHQAIAIRLAIDLKLFDVITSRSSEASDGIFTLQHVLADVKADPKLILRIMKFLASMGILEQPSTDTFKPTAFASAYVSASPLSAAVIHFTHFLTFISRLPEYFDTKGWKNPENLEDSPFSFALGTQSRYFDYLSSKPYYQTAFNTVMASSYRRSEKNWFDFFPVEEKLKLENPSDVLLVDVGGCQGEDLYTFKKKFPNLPGRLVLQDLPHVIEAGKIPNGIEGQGYDFFDEQPVKNARAYYLRNVLHDWPDKQVVEILSRVREAMNSQSLLLVEEKAMPETDVPLMAAVGDMSMMVSFSAAERTKKEYECLFNQAGLRLTGFWKPEDASEMQPALFEATLF</sequence>
<evidence type="ECO:0000313" key="8">
    <source>
        <dbReference type="Proteomes" id="UP001149165"/>
    </source>
</evidence>
<organism evidence="7 8">
    <name type="scientific">Penicillium angulare</name>
    <dbReference type="NCBI Taxonomy" id="116970"/>
    <lineage>
        <taxon>Eukaryota</taxon>
        <taxon>Fungi</taxon>
        <taxon>Dikarya</taxon>
        <taxon>Ascomycota</taxon>
        <taxon>Pezizomycotina</taxon>
        <taxon>Eurotiomycetes</taxon>
        <taxon>Eurotiomycetidae</taxon>
        <taxon>Eurotiales</taxon>
        <taxon>Aspergillaceae</taxon>
        <taxon>Penicillium</taxon>
    </lineage>
</organism>
<evidence type="ECO:0000256" key="1">
    <source>
        <dbReference type="ARBA" id="ARBA00022603"/>
    </source>
</evidence>
<dbReference type="GO" id="GO:0008171">
    <property type="term" value="F:O-methyltransferase activity"/>
    <property type="evidence" value="ECO:0007669"/>
    <property type="project" value="InterPro"/>
</dbReference>
<keyword evidence="3" id="KW-0949">S-adenosyl-L-methionine</keyword>
<dbReference type="InterPro" id="IPR036390">
    <property type="entry name" value="WH_DNA-bd_sf"/>
</dbReference>
<dbReference type="InterPro" id="IPR012967">
    <property type="entry name" value="COMT_dimerisation"/>
</dbReference>
<reference evidence="7" key="2">
    <citation type="journal article" date="2023" name="IMA Fungus">
        <title>Comparative genomic study of the Penicillium genus elucidates a diverse pangenome and 15 lateral gene transfer events.</title>
        <authorList>
            <person name="Petersen C."/>
            <person name="Sorensen T."/>
            <person name="Nielsen M.R."/>
            <person name="Sondergaard T.E."/>
            <person name="Sorensen J.L."/>
            <person name="Fitzpatrick D.A."/>
            <person name="Frisvad J.C."/>
            <person name="Nielsen K.L."/>
        </authorList>
    </citation>
    <scope>NUCLEOTIDE SEQUENCE</scope>
    <source>
        <strain evidence="7">IBT 30069</strain>
    </source>
</reference>
<dbReference type="PROSITE" id="PS51683">
    <property type="entry name" value="SAM_OMT_II"/>
    <property type="match status" value="1"/>
</dbReference>
<feature type="domain" description="O-methyltransferase dimerisation" evidence="6">
    <location>
        <begin position="59"/>
        <end position="133"/>
    </location>
</feature>
<evidence type="ECO:0000259" key="5">
    <source>
        <dbReference type="Pfam" id="PF00891"/>
    </source>
</evidence>
<dbReference type="InterPro" id="IPR036388">
    <property type="entry name" value="WH-like_DNA-bd_sf"/>
</dbReference>
<dbReference type="EMBL" id="JAPQKH010000006">
    <property type="protein sequence ID" value="KAJ5094310.1"/>
    <property type="molecule type" value="Genomic_DNA"/>
</dbReference>
<evidence type="ECO:0008006" key="9">
    <source>
        <dbReference type="Google" id="ProtNLM"/>
    </source>
</evidence>
<dbReference type="Gene3D" id="1.10.10.10">
    <property type="entry name" value="Winged helix-like DNA-binding domain superfamily/Winged helix DNA-binding domain"/>
    <property type="match status" value="1"/>
</dbReference>
<dbReference type="InterPro" id="IPR016461">
    <property type="entry name" value="COMT-like"/>
</dbReference>
<dbReference type="InterPro" id="IPR029063">
    <property type="entry name" value="SAM-dependent_MTases_sf"/>
</dbReference>
<dbReference type="Pfam" id="PF00891">
    <property type="entry name" value="Methyltransf_2"/>
    <property type="match status" value="1"/>
</dbReference>
<keyword evidence="8" id="KW-1185">Reference proteome</keyword>
<name>A0A9W9F643_9EURO</name>
<evidence type="ECO:0000313" key="7">
    <source>
        <dbReference type="EMBL" id="KAJ5094310.1"/>
    </source>
</evidence>
<evidence type="ECO:0000256" key="2">
    <source>
        <dbReference type="ARBA" id="ARBA00022679"/>
    </source>
</evidence>